<gene>
    <name evidence="1" type="ORF">S01H1_62897</name>
</gene>
<sequence>MEVFENHFEPGFRILDDERFVTEVARVDRRRVHQDRAKKGSCVEHEAGLLMLVLDDDPVSSG</sequence>
<organism evidence="1">
    <name type="scientific">marine sediment metagenome</name>
    <dbReference type="NCBI Taxonomy" id="412755"/>
    <lineage>
        <taxon>unclassified sequences</taxon>
        <taxon>metagenomes</taxon>
        <taxon>ecological metagenomes</taxon>
    </lineage>
</organism>
<evidence type="ECO:0000313" key="1">
    <source>
        <dbReference type="EMBL" id="GAG31198.1"/>
    </source>
</evidence>
<dbReference type="EMBL" id="BARS01041341">
    <property type="protein sequence ID" value="GAG31198.1"/>
    <property type="molecule type" value="Genomic_DNA"/>
</dbReference>
<accession>X0X3G8</accession>
<comment type="caution">
    <text evidence="1">The sequence shown here is derived from an EMBL/GenBank/DDBJ whole genome shotgun (WGS) entry which is preliminary data.</text>
</comment>
<protein>
    <submittedName>
        <fullName evidence="1">Uncharacterized protein</fullName>
    </submittedName>
</protein>
<proteinExistence type="predicted"/>
<reference evidence="1" key="1">
    <citation type="journal article" date="2014" name="Front. Microbiol.">
        <title>High frequency of phylogenetically diverse reductive dehalogenase-homologous genes in deep subseafloor sedimentary metagenomes.</title>
        <authorList>
            <person name="Kawai M."/>
            <person name="Futagami T."/>
            <person name="Toyoda A."/>
            <person name="Takaki Y."/>
            <person name="Nishi S."/>
            <person name="Hori S."/>
            <person name="Arai W."/>
            <person name="Tsubouchi T."/>
            <person name="Morono Y."/>
            <person name="Uchiyama I."/>
            <person name="Ito T."/>
            <person name="Fujiyama A."/>
            <person name="Inagaki F."/>
            <person name="Takami H."/>
        </authorList>
    </citation>
    <scope>NUCLEOTIDE SEQUENCE</scope>
    <source>
        <strain evidence="1">Expedition CK06-06</strain>
    </source>
</reference>
<dbReference type="AlphaFoldDB" id="X0X3G8"/>
<feature type="non-terminal residue" evidence="1">
    <location>
        <position position="62"/>
    </location>
</feature>
<name>X0X3G8_9ZZZZ</name>